<dbReference type="InterPro" id="IPR008948">
    <property type="entry name" value="L-Aspartase-like"/>
</dbReference>
<reference evidence="3 4" key="1">
    <citation type="submission" date="2014-03" db="EMBL/GenBank/DDBJ databases">
        <title>Draft genome of the hookworm Oesophagostomum dentatum.</title>
        <authorList>
            <person name="Mitreva M."/>
        </authorList>
    </citation>
    <scope>NUCLEOTIDE SEQUENCE [LARGE SCALE GENOMIC DNA]</scope>
    <source>
        <strain evidence="3 4">OD-Hann</strain>
    </source>
</reference>
<gene>
    <name evidence="3" type="ORF">OESDEN_10306</name>
</gene>
<evidence type="ECO:0000259" key="2">
    <source>
        <dbReference type="Pfam" id="PF00206"/>
    </source>
</evidence>
<sequence length="199" mass="22551">MRFRGIKGATGTQDSFLTLFAGNEEKVELLDEIVTKKAGFAHKFFISGQTYSRQQDVHLIFALAAIGSAVKKICTDIRVLQAMGELLEPFEKDQIGSSAMPYKKNPMKSERCCSLARKLIHMPQAHAVIRTTALEAKKRQATEPVHMEDILRDKFFDSVRDRVMALVNEPISFTGRCVSQTIRFLTEELRPSYSSVFRF</sequence>
<dbReference type="OrthoDB" id="406045at2759"/>
<dbReference type="EMBL" id="KN553680">
    <property type="protein sequence ID" value="KHJ89859.1"/>
    <property type="molecule type" value="Genomic_DNA"/>
</dbReference>
<dbReference type="SUPFAM" id="SSF48557">
    <property type="entry name" value="L-aspartase-like"/>
    <property type="match status" value="1"/>
</dbReference>
<keyword evidence="1" id="KW-0456">Lyase</keyword>
<proteinExistence type="predicted"/>
<dbReference type="InterPro" id="IPR022761">
    <property type="entry name" value="Fumarate_lyase_N"/>
</dbReference>
<dbReference type="PROSITE" id="PS00163">
    <property type="entry name" value="FUMARATE_LYASES"/>
    <property type="match status" value="1"/>
</dbReference>
<dbReference type="GO" id="GO:0070626">
    <property type="term" value="F:(S)-2-(5-amino-1-(5-phospho-D-ribosyl)imidazole-4-carboxamido) succinate lyase (fumarate-forming) activity"/>
    <property type="evidence" value="ECO:0007669"/>
    <property type="project" value="TreeGrafter"/>
</dbReference>
<dbReference type="Gene3D" id="1.20.200.10">
    <property type="entry name" value="Fumarase/aspartase (Central domain)"/>
    <property type="match status" value="1"/>
</dbReference>
<evidence type="ECO:0000256" key="1">
    <source>
        <dbReference type="ARBA" id="ARBA00023239"/>
    </source>
</evidence>
<dbReference type="PRINTS" id="PR00149">
    <property type="entry name" value="FUMRATELYASE"/>
</dbReference>
<evidence type="ECO:0000313" key="4">
    <source>
        <dbReference type="Proteomes" id="UP000053660"/>
    </source>
</evidence>
<dbReference type="GO" id="GO:0004018">
    <property type="term" value="F:N6-(1,2-dicarboxyethyl)AMP AMP-lyase (fumarate-forming) activity"/>
    <property type="evidence" value="ECO:0007669"/>
    <property type="project" value="TreeGrafter"/>
</dbReference>
<accession>A0A0B1SXZ6</accession>
<protein>
    <recommendedName>
        <fullName evidence="2">Fumarate lyase N-terminal domain-containing protein</fullName>
    </recommendedName>
</protein>
<dbReference type="Pfam" id="PF00206">
    <property type="entry name" value="Lyase_1"/>
    <property type="match status" value="1"/>
</dbReference>
<dbReference type="PANTHER" id="PTHR43172:SF1">
    <property type="entry name" value="ADENYLOSUCCINATE LYASE"/>
    <property type="match status" value="1"/>
</dbReference>
<organism evidence="3 4">
    <name type="scientific">Oesophagostomum dentatum</name>
    <name type="common">Nodular worm</name>
    <dbReference type="NCBI Taxonomy" id="61180"/>
    <lineage>
        <taxon>Eukaryota</taxon>
        <taxon>Metazoa</taxon>
        <taxon>Ecdysozoa</taxon>
        <taxon>Nematoda</taxon>
        <taxon>Chromadorea</taxon>
        <taxon>Rhabditida</taxon>
        <taxon>Rhabditina</taxon>
        <taxon>Rhabditomorpha</taxon>
        <taxon>Strongyloidea</taxon>
        <taxon>Strongylidae</taxon>
        <taxon>Oesophagostomum</taxon>
    </lineage>
</organism>
<feature type="domain" description="Fumarate lyase N-terminal" evidence="2">
    <location>
        <begin position="49"/>
        <end position="117"/>
    </location>
</feature>
<dbReference type="AlphaFoldDB" id="A0A0B1SXZ6"/>
<dbReference type="Proteomes" id="UP000053660">
    <property type="component" value="Unassembled WGS sequence"/>
</dbReference>
<evidence type="ECO:0000313" key="3">
    <source>
        <dbReference type="EMBL" id="KHJ89859.1"/>
    </source>
</evidence>
<dbReference type="GO" id="GO:0005829">
    <property type="term" value="C:cytosol"/>
    <property type="evidence" value="ECO:0007669"/>
    <property type="project" value="TreeGrafter"/>
</dbReference>
<dbReference type="InterPro" id="IPR020557">
    <property type="entry name" value="Fumarate_lyase_CS"/>
</dbReference>
<dbReference type="GO" id="GO:0044208">
    <property type="term" value="P:'de novo' AMP biosynthetic process"/>
    <property type="evidence" value="ECO:0007669"/>
    <property type="project" value="TreeGrafter"/>
</dbReference>
<dbReference type="InterPro" id="IPR000362">
    <property type="entry name" value="Fumarate_lyase_fam"/>
</dbReference>
<dbReference type="PANTHER" id="PTHR43172">
    <property type="entry name" value="ADENYLOSUCCINATE LYASE"/>
    <property type="match status" value="1"/>
</dbReference>
<keyword evidence="4" id="KW-1185">Reference proteome</keyword>
<name>A0A0B1SXZ6_OESDE</name>